<dbReference type="GO" id="GO:0005975">
    <property type="term" value="P:carbohydrate metabolic process"/>
    <property type="evidence" value="ECO:0007669"/>
    <property type="project" value="UniProtKB-UniRule"/>
</dbReference>
<keyword evidence="5 9" id="KW-0479">Metal-binding</keyword>
<feature type="binding site" evidence="9">
    <location>
        <position position="135"/>
    </location>
    <ligand>
        <name>substrate</name>
    </ligand>
</feature>
<dbReference type="Gene3D" id="3.40.50.10490">
    <property type="entry name" value="Glucose-6-phosphate isomerase like protein, domain 1"/>
    <property type="match status" value="1"/>
</dbReference>
<comment type="similarity">
    <text evidence="3 9">Belongs to the SIS family. GmhA subfamily.</text>
</comment>
<feature type="binding site" evidence="9">
    <location>
        <position position="71"/>
    </location>
    <ligand>
        <name>Zn(2+)</name>
        <dbReference type="ChEBI" id="CHEBI:29105"/>
    </ligand>
</feature>
<dbReference type="PANTHER" id="PTHR30390">
    <property type="entry name" value="SEDOHEPTULOSE 7-PHOSPHATE ISOMERASE / DNAA INITIATOR-ASSOCIATING FACTOR FOR REPLICATION INITIATION"/>
    <property type="match status" value="1"/>
</dbReference>
<dbReference type="Pfam" id="PF13580">
    <property type="entry name" value="SIS_2"/>
    <property type="match status" value="1"/>
</dbReference>
<evidence type="ECO:0000256" key="8">
    <source>
        <dbReference type="ARBA" id="ARBA00023277"/>
    </source>
</evidence>
<dbReference type="GO" id="GO:0005737">
    <property type="term" value="C:cytoplasm"/>
    <property type="evidence" value="ECO:0007669"/>
    <property type="project" value="UniProtKB-SubCell"/>
</dbReference>
<protein>
    <recommendedName>
        <fullName evidence="9">Phosphoheptose isomerase</fullName>
        <ecNumber evidence="9">5.3.1.28</ecNumber>
    </recommendedName>
    <alternativeName>
        <fullName evidence="9">Sedoheptulose 7-phosphate isomerase</fullName>
    </alternativeName>
</protein>
<comment type="pathway">
    <text evidence="9">Carbohydrate biosynthesis; D-glycero-D-manno-heptose 7-phosphate biosynthesis; D-glycero-alpha-D-manno-heptose 7-phosphate and D-glycero-beta-D-manno-heptose 7-phosphate from sedoheptulose 7-phosphate: step 1/1.</text>
</comment>
<dbReference type="HAMAP" id="MF_00067">
    <property type="entry name" value="GmhA"/>
    <property type="match status" value="1"/>
</dbReference>
<proteinExistence type="inferred from homology"/>
<dbReference type="PANTHER" id="PTHR30390:SF6">
    <property type="entry name" value="DNAA INITIATOR-ASSOCIATING PROTEIN DIAA"/>
    <property type="match status" value="1"/>
</dbReference>
<feature type="binding site" evidence="9">
    <location>
        <position position="182"/>
    </location>
    <ligand>
        <name>substrate</name>
    </ligand>
</feature>
<organism evidence="11">
    <name type="scientific">Leptospirillum ferriphilum</name>
    <dbReference type="NCBI Taxonomy" id="178606"/>
    <lineage>
        <taxon>Bacteria</taxon>
        <taxon>Pseudomonadati</taxon>
        <taxon>Nitrospirota</taxon>
        <taxon>Nitrospiria</taxon>
        <taxon>Nitrospirales</taxon>
        <taxon>Nitrospiraceae</taxon>
        <taxon>Leptospirillum</taxon>
    </lineage>
</organism>
<evidence type="ECO:0000313" key="11">
    <source>
        <dbReference type="EMBL" id="HFT94203.1"/>
    </source>
</evidence>
<dbReference type="InterPro" id="IPR050099">
    <property type="entry name" value="SIS_GmhA/DiaA_subfam"/>
</dbReference>
<dbReference type="CDD" id="cd05006">
    <property type="entry name" value="SIS_GmhA"/>
    <property type="match status" value="1"/>
</dbReference>
<comment type="caution">
    <text evidence="11">The sequence shown here is derived from an EMBL/GenBank/DDBJ whole genome shotgun (WGS) entry which is preliminary data.</text>
</comment>
<dbReference type="InterPro" id="IPR046348">
    <property type="entry name" value="SIS_dom_sf"/>
</dbReference>
<dbReference type="GO" id="GO:0008968">
    <property type="term" value="F:D-sedoheptulose 7-phosphate isomerase activity"/>
    <property type="evidence" value="ECO:0007669"/>
    <property type="project" value="UniProtKB-UniRule"/>
</dbReference>
<feature type="binding site" evidence="9">
    <location>
        <position position="182"/>
    </location>
    <ligand>
        <name>Zn(2+)</name>
        <dbReference type="ChEBI" id="CHEBI:29105"/>
    </ligand>
</feature>
<evidence type="ECO:0000256" key="2">
    <source>
        <dbReference type="ARBA" id="ARBA00004496"/>
    </source>
</evidence>
<evidence type="ECO:0000259" key="10">
    <source>
        <dbReference type="PROSITE" id="PS51464"/>
    </source>
</evidence>
<comment type="subcellular location">
    <subcellularLocation>
        <location evidence="2 9">Cytoplasm</location>
    </subcellularLocation>
</comment>
<evidence type="ECO:0000256" key="6">
    <source>
        <dbReference type="ARBA" id="ARBA00022833"/>
    </source>
</evidence>
<comment type="catalytic activity">
    <reaction evidence="1 9">
        <text>2 D-sedoheptulose 7-phosphate = D-glycero-alpha-D-manno-heptose 7-phosphate + D-glycero-beta-D-manno-heptose 7-phosphate</text>
        <dbReference type="Rhea" id="RHEA:27489"/>
        <dbReference type="ChEBI" id="CHEBI:57483"/>
        <dbReference type="ChEBI" id="CHEBI:60203"/>
        <dbReference type="ChEBI" id="CHEBI:60204"/>
        <dbReference type="EC" id="5.3.1.28"/>
    </reaction>
</comment>
<evidence type="ECO:0000256" key="4">
    <source>
        <dbReference type="ARBA" id="ARBA00022490"/>
    </source>
</evidence>
<name>A0A7C3LWF6_9BACT</name>
<dbReference type="PROSITE" id="PS51464">
    <property type="entry name" value="SIS"/>
    <property type="match status" value="1"/>
</dbReference>
<evidence type="ECO:0000256" key="1">
    <source>
        <dbReference type="ARBA" id="ARBA00000348"/>
    </source>
</evidence>
<feature type="binding site" evidence="9">
    <location>
        <begin position="104"/>
        <end position="105"/>
    </location>
    <ligand>
        <name>substrate</name>
    </ligand>
</feature>
<feature type="domain" description="SIS" evidence="10">
    <location>
        <begin position="47"/>
        <end position="203"/>
    </location>
</feature>
<feature type="binding site" evidence="9">
    <location>
        <position position="190"/>
    </location>
    <ligand>
        <name>Zn(2+)</name>
        <dbReference type="ChEBI" id="CHEBI:29105"/>
    </ligand>
</feature>
<dbReference type="InterPro" id="IPR004515">
    <property type="entry name" value="Phosphoheptose_Isoase"/>
</dbReference>
<accession>A0A7C3LWF6</accession>
<keyword evidence="7 9" id="KW-0413">Isomerase</keyword>
<evidence type="ECO:0000256" key="7">
    <source>
        <dbReference type="ARBA" id="ARBA00023235"/>
    </source>
</evidence>
<keyword evidence="6 9" id="KW-0862">Zinc</keyword>
<dbReference type="EC" id="5.3.1.28" evidence="9"/>
<evidence type="ECO:0000256" key="9">
    <source>
        <dbReference type="HAMAP-Rule" id="MF_00067"/>
    </source>
</evidence>
<sequence length="203" mass="22001">MTTSQSSKAMHSGWPDRIESLFLESIQAKQSFLRESISQILTCGEWMTEVLQSGKKILLFGNGGSSTDAMHIAGELVSRFYKERRGLPAIALGTNMATLTSISNDYSYENVFSREVEAYGETGDLAIGISTSGNSRNVLKGIEKAKERGLRTVALTGGTGGQIRSLADLSLVVPSKLTPRIQECHITVGHILCELVEEALFVS</sequence>
<dbReference type="GO" id="GO:0097367">
    <property type="term" value="F:carbohydrate derivative binding"/>
    <property type="evidence" value="ECO:0007669"/>
    <property type="project" value="InterPro"/>
</dbReference>
<dbReference type="SUPFAM" id="SSF53697">
    <property type="entry name" value="SIS domain"/>
    <property type="match status" value="1"/>
</dbReference>
<evidence type="ECO:0000256" key="3">
    <source>
        <dbReference type="ARBA" id="ARBA00009894"/>
    </source>
</evidence>
<feature type="binding site" evidence="9">
    <location>
        <position position="75"/>
    </location>
    <ligand>
        <name>substrate</name>
    </ligand>
</feature>
<dbReference type="AlphaFoldDB" id="A0A7C3LWF6"/>
<feature type="binding site" evidence="9">
    <location>
        <position position="75"/>
    </location>
    <ligand>
        <name>Zn(2+)</name>
        <dbReference type="ChEBI" id="CHEBI:29105"/>
    </ligand>
</feature>
<feature type="binding site" evidence="9">
    <location>
        <begin position="62"/>
        <end position="64"/>
    </location>
    <ligand>
        <name>substrate</name>
    </ligand>
</feature>
<dbReference type="GO" id="GO:2001061">
    <property type="term" value="P:D-glycero-D-manno-heptose 7-phosphate biosynthetic process"/>
    <property type="evidence" value="ECO:0007669"/>
    <property type="project" value="UniProtKB-UniPathway"/>
</dbReference>
<dbReference type="InterPro" id="IPR035461">
    <property type="entry name" value="GmhA/DiaA"/>
</dbReference>
<keyword evidence="4 9" id="KW-0963">Cytoplasm</keyword>
<feature type="binding site" evidence="9">
    <location>
        <begin position="130"/>
        <end position="132"/>
    </location>
    <ligand>
        <name>substrate</name>
    </ligand>
</feature>
<evidence type="ECO:0000256" key="5">
    <source>
        <dbReference type="ARBA" id="ARBA00022723"/>
    </source>
</evidence>
<reference evidence="11" key="1">
    <citation type="journal article" date="2020" name="mSystems">
        <title>Genome- and Community-Level Interaction Insights into Carbon Utilization and Element Cycling Functions of Hydrothermarchaeota in Hydrothermal Sediment.</title>
        <authorList>
            <person name="Zhou Z."/>
            <person name="Liu Y."/>
            <person name="Xu W."/>
            <person name="Pan J."/>
            <person name="Luo Z.H."/>
            <person name="Li M."/>
        </authorList>
    </citation>
    <scope>NUCLEOTIDE SEQUENCE [LARGE SCALE GENOMIC DNA]</scope>
    <source>
        <strain evidence="11">SpSt-902</strain>
    </source>
</reference>
<comment type="miscellaneous">
    <text evidence="9">The reaction produces a racemic mixture of D-glycero-alpha-D-manno-heptose 7-phosphate and D-glycero-beta-D-manno-heptose 7-phosphate.</text>
</comment>
<dbReference type="GO" id="GO:0008270">
    <property type="term" value="F:zinc ion binding"/>
    <property type="evidence" value="ECO:0007669"/>
    <property type="project" value="UniProtKB-UniRule"/>
</dbReference>
<gene>
    <name evidence="9" type="primary">gmhA</name>
    <name evidence="11" type="ORF">ENX03_09820</name>
</gene>
<dbReference type="InterPro" id="IPR001347">
    <property type="entry name" value="SIS_dom"/>
</dbReference>
<keyword evidence="8 9" id="KW-0119">Carbohydrate metabolism</keyword>
<dbReference type="EMBL" id="DTMM01000214">
    <property type="protein sequence ID" value="HFT94203.1"/>
    <property type="molecule type" value="Genomic_DNA"/>
</dbReference>
<dbReference type="UniPathway" id="UPA00041">
    <property type="reaction ID" value="UER00436"/>
</dbReference>
<comment type="function">
    <text evidence="9">Catalyzes the isomerization of sedoheptulose 7-phosphate in D-glycero-D-manno-heptose 7-phosphate.</text>
</comment>
<comment type="cofactor">
    <cofactor evidence="9">
        <name>Zn(2+)</name>
        <dbReference type="ChEBI" id="CHEBI:29105"/>
    </cofactor>
    <text evidence="9">Binds 1 zinc ion per subunit.</text>
</comment>